<dbReference type="PANTHER" id="PTHR30069:SF36">
    <property type="entry name" value="BLL6948 PROTEIN"/>
    <property type="match status" value="1"/>
</dbReference>
<evidence type="ECO:0000256" key="8">
    <source>
        <dbReference type="RuleBase" id="RU003357"/>
    </source>
</evidence>
<protein>
    <submittedName>
        <fullName evidence="12">TonB-dependent receptor</fullName>
    </submittedName>
</protein>
<gene>
    <name evidence="12" type="ORF">EOE67_14440</name>
</gene>
<dbReference type="InterPro" id="IPR037066">
    <property type="entry name" value="Plug_dom_sf"/>
</dbReference>
<evidence type="ECO:0000259" key="11">
    <source>
        <dbReference type="Pfam" id="PF07715"/>
    </source>
</evidence>
<keyword evidence="12" id="KW-0675">Receptor</keyword>
<dbReference type="Gene3D" id="2.170.130.10">
    <property type="entry name" value="TonB-dependent receptor, plug domain"/>
    <property type="match status" value="1"/>
</dbReference>
<dbReference type="SUPFAM" id="SSF56935">
    <property type="entry name" value="Porins"/>
    <property type="match status" value="1"/>
</dbReference>
<reference evidence="12 13" key="1">
    <citation type="submission" date="2019-01" db="EMBL/GenBank/DDBJ databases">
        <authorList>
            <person name="Chen W.-M."/>
        </authorList>
    </citation>
    <scope>NUCLEOTIDE SEQUENCE [LARGE SCALE GENOMIC DNA]</scope>
    <source>
        <strain evidence="12 13">KYPC3</strain>
    </source>
</reference>
<feature type="domain" description="TonB-dependent receptor plug" evidence="11">
    <location>
        <begin position="74"/>
        <end position="164"/>
    </location>
</feature>
<keyword evidence="4" id="KW-0812">Transmembrane</keyword>
<evidence type="ECO:0000256" key="9">
    <source>
        <dbReference type="SAM" id="SignalP"/>
    </source>
</evidence>
<comment type="subcellular location">
    <subcellularLocation>
        <location evidence="1">Cell outer membrane</location>
        <topology evidence="1">Multi-pass membrane protein</topology>
    </subcellularLocation>
</comment>
<dbReference type="RefSeq" id="WP_127700045.1">
    <property type="nucleotide sequence ID" value="NZ_SACS01000016.1"/>
</dbReference>
<feature type="domain" description="TonB-dependent receptor-like beta-barrel" evidence="10">
    <location>
        <begin position="226"/>
        <end position="646"/>
    </location>
</feature>
<sequence length="720" mass="80809">MARPINYWSCKTLELATMGLLLNASGIIFTTAHADGLHQLPDEIILIQGTRLKRTNSAQNGQIQLASEQNIELRPADVLENVPGLVVTQHSGSGKANQYFLRGFNLDHGTDFATSIDGMAVNARSHGHGQGYTDLNFLIPELLGQLNYQKGPAQAQAGDFASAGSADLLLRDQARSQLGISVGAFGYRRLLGISSQNIGQGKWLNALEAQHYDGPWQGLQEQVEKYNLWSRYSQETVQQYFSLTLMAYQNQWNSADQIPQRLITAGQSRFLALDDSAGGDSHRYSISTQWLRDDWALNAYALQSRLDLWSNFTYFLENPELGDQFYQVDDRRQWGAALSRQQTSELFAGQWQHEYGLQYRQDQIAPVELAHSQRRERIQSLKLDEIDQWSVAAFSQQQWQLTDTWSVELGLRYDWLDATVEDLLFAVNTSSTAIQPATASAQSADGITSVRTALTYQTEQQSWHISYGQGMHSNDARLLSGNAMTDASALAIDQFTHASLWSRTEHSAISWQATIDTWQYSAGVWQMFSEQELVYVADAAETENKGASQRYGVEGTLAYQLNHQWSTSLELALTRAEYRNTADGRYIEGSVPRVVMAKLQYHSHDHLAWLLKIRHLGPRYLDSSGIERASSVTQLSMQLSGSFQFGKSKQTAGAATSATTPSAAASWQWQLELHNALNSRAADIQYFYESRLANESIAIADRHLHPLEPRMLRFSLSYLF</sequence>
<dbReference type="InterPro" id="IPR012910">
    <property type="entry name" value="Plug_dom"/>
</dbReference>
<evidence type="ECO:0000259" key="10">
    <source>
        <dbReference type="Pfam" id="PF00593"/>
    </source>
</evidence>
<comment type="caution">
    <text evidence="12">The sequence shown here is derived from an EMBL/GenBank/DDBJ whole genome shotgun (WGS) entry which is preliminary data.</text>
</comment>
<keyword evidence="7" id="KW-0998">Cell outer membrane</keyword>
<name>A0A437QLH8_9GAMM</name>
<dbReference type="EMBL" id="SACS01000016">
    <property type="protein sequence ID" value="RVU35371.1"/>
    <property type="molecule type" value="Genomic_DNA"/>
</dbReference>
<keyword evidence="3" id="KW-1134">Transmembrane beta strand</keyword>
<dbReference type="AlphaFoldDB" id="A0A437QLH8"/>
<evidence type="ECO:0000256" key="3">
    <source>
        <dbReference type="ARBA" id="ARBA00022452"/>
    </source>
</evidence>
<dbReference type="Pfam" id="PF00593">
    <property type="entry name" value="TonB_dep_Rec_b-barrel"/>
    <property type="match status" value="1"/>
</dbReference>
<dbReference type="InterPro" id="IPR036942">
    <property type="entry name" value="Beta-barrel_TonB_sf"/>
</dbReference>
<dbReference type="InterPro" id="IPR000531">
    <property type="entry name" value="Beta-barrel_TonB"/>
</dbReference>
<organism evidence="12 13">
    <name type="scientific">Rheinheimera riviphila</name>
    <dbReference type="NCBI Taxonomy" id="1834037"/>
    <lineage>
        <taxon>Bacteria</taxon>
        <taxon>Pseudomonadati</taxon>
        <taxon>Pseudomonadota</taxon>
        <taxon>Gammaproteobacteria</taxon>
        <taxon>Chromatiales</taxon>
        <taxon>Chromatiaceae</taxon>
        <taxon>Rheinheimera</taxon>
    </lineage>
</organism>
<evidence type="ECO:0000256" key="1">
    <source>
        <dbReference type="ARBA" id="ARBA00004571"/>
    </source>
</evidence>
<evidence type="ECO:0000256" key="7">
    <source>
        <dbReference type="ARBA" id="ARBA00023237"/>
    </source>
</evidence>
<evidence type="ECO:0000256" key="5">
    <source>
        <dbReference type="ARBA" id="ARBA00023077"/>
    </source>
</evidence>
<keyword evidence="5 8" id="KW-0798">TonB box</keyword>
<keyword evidence="9" id="KW-0732">Signal</keyword>
<evidence type="ECO:0000313" key="13">
    <source>
        <dbReference type="Proteomes" id="UP000283077"/>
    </source>
</evidence>
<evidence type="ECO:0000256" key="6">
    <source>
        <dbReference type="ARBA" id="ARBA00023136"/>
    </source>
</evidence>
<dbReference type="PANTHER" id="PTHR30069">
    <property type="entry name" value="TONB-DEPENDENT OUTER MEMBRANE RECEPTOR"/>
    <property type="match status" value="1"/>
</dbReference>
<dbReference type="Proteomes" id="UP000283077">
    <property type="component" value="Unassembled WGS sequence"/>
</dbReference>
<comment type="similarity">
    <text evidence="8">Belongs to the TonB-dependent receptor family.</text>
</comment>
<dbReference type="Pfam" id="PF07715">
    <property type="entry name" value="Plug"/>
    <property type="match status" value="1"/>
</dbReference>
<evidence type="ECO:0000313" key="12">
    <source>
        <dbReference type="EMBL" id="RVU35371.1"/>
    </source>
</evidence>
<dbReference type="OrthoDB" id="99480at2"/>
<dbReference type="GO" id="GO:0009279">
    <property type="term" value="C:cell outer membrane"/>
    <property type="evidence" value="ECO:0007669"/>
    <property type="project" value="UniProtKB-SubCell"/>
</dbReference>
<evidence type="ECO:0000256" key="2">
    <source>
        <dbReference type="ARBA" id="ARBA00022448"/>
    </source>
</evidence>
<evidence type="ECO:0000256" key="4">
    <source>
        <dbReference type="ARBA" id="ARBA00022692"/>
    </source>
</evidence>
<accession>A0A437QLH8</accession>
<dbReference type="GO" id="GO:0044718">
    <property type="term" value="P:siderophore transmembrane transport"/>
    <property type="evidence" value="ECO:0007669"/>
    <property type="project" value="TreeGrafter"/>
</dbReference>
<dbReference type="GO" id="GO:0015344">
    <property type="term" value="F:siderophore uptake transmembrane transporter activity"/>
    <property type="evidence" value="ECO:0007669"/>
    <property type="project" value="TreeGrafter"/>
</dbReference>
<dbReference type="Gene3D" id="2.40.170.20">
    <property type="entry name" value="TonB-dependent receptor, beta-barrel domain"/>
    <property type="match status" value="1"/>
</dbReference>
<keyword evidence="6 8" id="KW-0472">Membrane</keyword>
<feature type="chain" id="PRO_5019493054" evidence="9">
    <location>
        <begin position="35"/>
        <end position="720"/>
    </location>
</feature>
<keyword evidence="13" id="KW-1185">Reference proteome</keyword>
<dbReference type="InterPro" id="IPR039426">
    <property type="entry name" value="TonB-dep_rcpt-like"/>
</dbReference>
<keyword evidence="2" id="KW-0813">Transport</keyword>
<proteinExistence type="inferred from homology"/>
<feature type="signal peptide" evidence="9">
    <location>
        <begin position="1"/>
        <end position="34"/>
    </location>
</feature>